<name>A0ABT4VRP0_9HYPH</name>
<gene>
    <name evidence="2" type="ORF">OOZ53_18365</name>
</gene>
<dbReference type="SUPFAM" id="SSF54637">
    <property type="entry name" value="Thioesterase/thiol ester dehydrase-isomerase"/>
    <property type="match status" value="1"/>
</dbReference>
<evidence type="ECO:0000259" key="1">
    <source>
        <dbReference type="Pfam" id="PF01575"/>
    </source>
</evidence>
<dbReference type="Gene3D" id="3.10.129.10">
    <property type="entry name" value="Hotdog Thioesterase"/>
    <property type="match status" value="1"/>
</dbReference>
<evidence type="ECO:0000313" key="3">
    <source>
        <dbReference type="Proteomes" id="UP001148313"/>
    </source>
</evidence>
<dbReference type="PANTHER" id="PTHR43664:SF1">
    <property type="entry name" value="BETA-METHYLMALYL-COA DEHYDRATASE"/>
    <property type="match status" value="1"/>
</dbReference>
<proteinExistence type="predicted"/>
<dbReference type="InterPro" id="IPR029069">
    <property type="entry name" value="HotDog_dom_sf"/>
</dbReference>
<organism evidence="2 3">
    <name type="scientific">Hoeflea poritis</name>
    <dbReference type="NCBI Taxonomy" id="2993659"/>
    <lineage>
        <taxon>Bacteria</taxon>
        <taxon>Pseudomonadati</taxon>
        <taxon>Pseudomonadota</taxon>
        <taxon>Alphaproteobacteria</taxon>
        <taxon>Hyphomicrobiales</taxon>
        <taxon>Rhizobiaceae</taxon>
        <taxon>Hoeflea</taxon>
    </lineage>
</organism>
<dbReference type="InterPro" id="IPR052342">
    <property type="entry name" value="MCH/BMMD"/>
</dbReference>
<keyword evidence="3" id="KW-1185">Reference proteome</keyword>
<feature type="domain" description="MaoC-like" evidence="1">
    <location>
        <begin position="17"/>
        <end position="111"/>
    </location>
</feature>
<dbReference type="Pfam" id="PF01575">
    <property type="entry name" value="MaoC_dehydratas"/>
    <property type="match status" value="1"/>
</dbReference>
<dbReference type="PANTHER" id="PTHR43664">
    <property type="entry name" value="MONOAMINE OXIDASE-RELATED"/>
    <property type="match status" value="1"/>
</dbReference>
<accession>A0ABT4VRP0</accession>
<dbReference type="CDD" id="cd03454">
    <property type="entry name" value="YdeM"/>
    <property type="match status" value="1"/>
</dbReference>
<reference evidence="2" key="1">
    <citation type="submission" date="2022-11" db="EMBL/GenBank/DDBJ databases">
        <title>Hoeflea poritis sp. nov., isolated from scleractinian coral Porites lutea.</title>
        <authorList>
            <person name="Zhang G."/>
            <person name="Wei Q."/>
            <person name="Cai L."/>
        </authorList>
    </citation>
    <scope>NUCLEOTIDE SEQUENCE</scope>
    <source>
        <strain evidence="2">E7-10</strain>
    </source>
</reference>
<dbReference type="Proteomes" id="UP001148313">
    <property type="component" value="Unassembled WGS sequence"/>
</dbReference>
<sequence>MSGLDAFEIGHRADLGTYTFTPEAIIAFARKFDPQPFHLDEEAARHTMLGALCASGWHTTAVWMKKNIEYRDRWLAELEASGKQAPVMGPSPGFRNLKWLRPVYAGDTIRYFNTFLSARQRKTKPEWGIVELNSEGFNQNGEQVIAFDSAVLVRI</sequence>
<protein>
    <submittedName>
        <fullName evidence="2">MaoC family dehydratase</fullName>
    </submittedName>
</protein>
<comment type="caution">
    <text evidence="2">The sequence shown here is derived from an EMBL/GenBank/DDBJ whole genome shotgun (WGS) entry which is preliminary data.</text>
</comment>
<evidence type="ECO:0000313" key="2">
    <source>
        <dbReference type="EMBL" id="MDA4847331.1"/>
    </source>
</evidence>
<dbReference type="InterPro" id="IPR002539">
    <property type="entry name" value="MaoC-like_dom"/>
</dbReference>
<dbReference type="RefSeq" id="WP_271091147.1">
    <property type="nucleotide sequence ID" value="NZ_JAPJZH010000012.1"/>
</dbReference>
<dbReference type="EMBL" id="JAPJZH010000012">
    <property type="protein sequence ID" value="MDA4847331.1"/>
    <property type="molecule type" value="Genomic_DNA"/>
</dbReference>